<dbReference type="Gene3D" id="3.40.190.80">
    <property type="match status" value="1"/>
</dbReference>
<dbReference type="PROSITE" id="PS00630">
    <property type="entry name" value="IMP_2"/>
    <property type="match status" value="1"/>
</dbReference>
<dbReference type="PANTHER" id="PTHR20854:SF4">
    <property type="entry name" value="INOSITOL-1-MONOPHOSPHATASE-RELATED"/>
    <property type="match status" value="1"/>
</dbReference>
<keyword evidence="8" id="KW-1185">Reference proteome</keyword>
<dbReference type="InterPro" id="IPR000760">
    <property type="entry name" value="Inositol_monophosphatase-like"/>
</dbReference>
<organism evidence="7 8">
    <name type="scientific">Herbihabitans rhizosphaerae</name>
    <dbReference type="NCBI Taxonomy" id="1872711"/>
    <lineage>
        <taxon>Bacteria</taxon>
        <taxon>Bacillati</taxon>
        <taxon>Actinomycetota</taxon>
        <taxon>Actinomycetes</taxon>
        <taxon>Pseudonocardiales</taxon>
        <taxon>Pseudonocardiaceae</taxon>
        <taxon>Herbihabitans</taxon>
    </lineage>
</organism>
<dbReference type="PROSITE" id="PS00629">
    <property type="entry name" value="IMP_1"/>
    <property type="match status" value="1"/>
</dbReference>
<name>A0A4Q7KRR0_9PSEU</name>
<feature type="binding site" evidence="6">
    <location>
        <position position="85"/>
    </location>
    <ligand>
        <name>Mg(2+)</name>
        <dbReference type="ChEBI" id="CHEBI:18420"/>
        <label>1</label>
        <note>catalytic</note>
    </ligand>
</feature>
<evidence type="ECO:0000256" key="1">
    <source>
        <dbReference type="ARBA" id="ARBA00001033"/>
    </source>
</evidence>
<dbReference type="AlphaFoldDB" id="A0A4Q7KRR0"/>
<comment type="catalytic activity">
    <reaction evidence="1">
        <text>a myo-inositol phosphate + H2O = myo-inositol + phosphate</text>
        <dbReference type="Rhea" id="RHEA:24056"/>
        <dbReference type="ChEBI" id="CHEBI:15377"/>
        <dbReference type="ChEBI" id="CHEBI:17268"/>
        <dbReference type="ChEBI" id="CHEBI:43474"/>
        <dbReference type="ChEBI" id="CHEBI:84139"/>
        <dbReference type="EC" id="3.1.3.25"/>
    </reaction>
</comment>
<gene>
    <name evidence="7" type="ORF">EV193_104307</name>
</gene>
<proteinExistence type="predicted"/>
<evidence type="ECO:0000256" key="4">
    <source>
        <dbReference type="ARBA" id="ARBA00022801"/>
    </source>
</evidence>
<evidence type="ECO:0000256" key="5">
    <source>
        <dbReference type="ARBA" id="ARBA00022842"/>
    </source>
</evidence>
<accession>A0A4Q7KRR0</accession>
<dbReference type="InterPro" id="IPR020550">
    <property type="entry name" value="Inositol_monophosphatase_CS"/>
</dbReference>
<dbReference type="RefSeq" id="WP_130344673.1">
    <property type="nucleotide sequence ID" value="NZ_SGWQ01000004.1"/>
</dbReference>
<dbReference type="GO" id="GO:0006020">
    <property type="term" value="P:inositol metabolic process"/>
    <property type="evidence" value="ECO:0007669"/>
    <property type="project" value="TreeGrafter"/>
</dbReference>
<dbReference type="InterPro" id="IPR020583">
    <property type="entry name" value="Inositol_monoP_metal-BS"/>
</dbReference>
<dbReference type="PANTHER" id="PTHR20854">
    <property type="entry name" value="INOSITOL MONOPHOSPHATASE"/>
    <property type="match status" value="1"/>
</dbReference>
<dbReference type="GO" id="GO:0008934">
    <property type="term" value="F:inositol monophosphate 1-phosphatase activity"/>
    <property type="evidence" value="ECO:0007669"/>
    <property type="project" value="TreeGrafter"/>
</dbReference>
<feature type="binding site" evidence="6">
    <location>
        <position position="208"/>
    </location>
    <ligand>
        <name>Mg(2+)</name>
        <dbReference type="ChEBI" id="CHEBI:18420"/>
        <label>1</label>
        <note>catalytic</note>
    </ligand>
</feature>
<feature type="binding site" evidence="6">
    <location>
        <position position="86"/>
    </location>
    <ligand>
        <name>Mg(2+)</name>
        <dbReference type="ChEBI" id="CHEBI:18420"/>
        <label>1</label>
        <note>catalytic</note>
    </ligand>
</feature>
<dbReference type="EC" id="3.1.3.25" evidence="2"/>
<dbReference type="SUPFAM" id="SSF56655">
    <property type="entry name" value="Carbohydrate phosphatase"/>
    <property type="match status" value="1"/>
</dbReference>
<evidence type="ECO:0000256" key="3">
    <source>
        <dbReference type="ARBA" id="ARBA00022723"/>
    </source>
</evidence>
<evidence type="ECO:0000313" key="8">
    <source>
        <dbReference type="Proteomes" id="UP000294257"/>
    </source>
</evidence>
<feature type="binding site" evidence="6">
    <location>
        <position position="68"/>
    </location>
    <ligand>
        <name>Mg(2+)</name>
        <dbReference type="ChEBI" id="CHEBI:18420"/>
        <label>1</label>
        <note>catalytic</note>
    </ligand>
</feature>
<dbReference type="GO" id="GO:0046854">
    <property type="term" value="P:phosphatidylinositol phosphate biosynthetic process"/>
    <property type="evidence" value="ECO:0007669"/>
    <property type="project" value="InterPro"/>
</dbReference>
<protein>
    <recommendedName>
        <fullName evidence="2">inositol-phosphate phosphatase</fullName>
        <ecNumber evidence="2">3.1.3.25</ecNumber>
    </recommendedName>
</protein>
<evidence type="ECO:0000313" key="7">
    <source>
        <dbReference type="EMBL" id="RZS39096.1"/>
    </source>
</evidence>
<dbReference type="GO" id="GO:0046872">
    <property type="term" value="F:metal ion binding"/>
    <property type="evidence" value="ECO:0007669"/>
    <property type="project" value="UniProtKB-KW"/>
</dbReference>
<dbReference type="Gene3D" id="3.30.540.10">
    <property type="entry name" value="Fructose-1,6-Bisphosphatase, subunit A, domain 1"/>
    <property type="match status" value="1"/>
</dbReference>
<dbReference type="EMBL" id="SGWQ01000004">
    <property type="protein sequence ID" value="RZS39096.1"/>
    <property type="molecule type" value="Genomic_DNA"/>
</dbReference>
<keyword evidence="5 6" id="KW-0460">Magnesium</keyword>
<feature type="binding site" evidence="6">
    <location>
        <position position="83"/>
    </location>
    <ligand>
        <name>Mg(2+)</name>
        <dbReference type="ChEBI" id="CHEBI:18420"/>
        <label>1</label>
        <note>catalytic</note>
    </ligand>
</feature>
<dbReference type="Proteomes" id="UP000294257">
    <property type="component" value="Unassembled WGS sequence"/>
</dbReference>
<dbReference type="PRINTS" id="PR00377">
    <property type="entry name" value="IMPHPHTASES"/>
</dbReference>
<comment type="cofactor">
    <cofactor evidence="6">
        <name>Mg(2+)</name>
        <dbReference type="ChEBI" id="CHEBI:18420"/>
    </cofactor>
</comment>
<dbReference type="OrthoDB" id="9772456at2"/>
<dbReference type="GO" id="GO:0007165">
    <property type="term" value="P:signal transduction"/>
    <property type="evidence" value="ECO:0007669"/>
    <property type="project" value="TreeGrafter"/>
</dbReference>
<evidence type="ECO:0000256" key="6">
    <source>
        <dbReference type="PIRSR" id="PIRSR600760-2"/>
    </source>
</evidence>
<keyword evidence="3 6" id="KW-0479">Metal-binding</keyword>
<evidence type="ECO:0000256" key="2">
    <source>
        <dbReference type="ARBA" id="ARBA00013106"/>
    </source>
</evidence>
<comment type="caution">
    <text evidence="7">The sequence shown here is derived from an EMBL/GenBank/DDBJ whole genome shotgun (WGS) entry which is preliminary data.</text>
</comment>
<reference evidence="7 8" key="1">
    <citation type="submission" date="2019-02" db="EMBL/GenBank/DDBJ databases">
        <title>Genomic Encyclopedia of Type Strains, Phase IV (KMG-IV): sequencing the most valuable type-strain genomes for metagenomic binning, comparative biology and taxonomic classification.</title>
        <authorList>
            <person name="Goeker M."/>
        </authorList>
    </citation>
    <scope>NUCLEOTIDE SEQUENCE [LARGE SCALE GENOMIC DNA]</scope>
    <source>
        <strain evidence="7 8">DSM 101727</strain>
    </source>
</reference>
<keyword evidence="4" id="KW-0378">Hydrolase</keyword>
<sequence length="262" mass="27589">MSGALELIAVAERCVKQAADLVRQRGEERPAVWSKSETDQVTAVDLAVERLLREELRAAVPGSAIVGEELAPTAGTSVTWYVDPIDGTSNFLRGLPIAAISIGAAVDGEIVAGCVLDLFRDECFTGGPDVPLRVRSAGLRPVPGEGARPLVLTDVPLPNSTRSGEIEFLGELLARAEVRRVYSTALSLAWVAAGRADIACNLGIYPWDVAAGAALVRSVGGVFVPIGGDDVHAPGFVAARDEAPRPMTEWITGRLREIAETG</sequence>
<dbReference type="Pfam" id="PF00459">
    <property type="entry name" value="Inositol_P"/>
    <property type="match status" value="1"/>
</dbReference>